<dbReference type="Proteomes" id="UP000663887">
    <property type="component" value="Unassembled WGS sequence"/>
</dbReference>
<feature type="region of interest" description="Disordered" evidence="8">
    <location>
        <begin position="174"/>
        <end position="203"/>
    </location>
</feature>
<dbReference type="PANTHER" id="PTHR22930">
    <property type="match status" value="1"/>
</dbReference>
<dbReference type="Proteomes" id="UP000663842">
    <property type="component" value="Unassembled WGS sequence"/>
</dbReference>
<dbReference type="GO" id="GO:0016787">
    <property type="term" value="F:hydrolase activity"/>
    <property type="evidence" value="ECO:0007669"/>
    <property type="project" value="UniProtKB-KW"/>
</dbReference>
<gene>
    <name evidence="12" type="ORF">UXM345_LOCUS9481</name>
    <name evidence="11" type="ORF">XDN619_LOCUS33057</name>
</gene>
<evidence type="ECO:0000313" key="11">
    <source>
        <dbReference type="EMBL" id="CAF2206379.1"/>
    </source>
</evidence>
<protein>
    <recommendedName>
        <fullName evidence="14">Transposase</fullName>
    </recommendedName>
</protein>
<dbReference type="AlphaFoldDB" id="A0A819GAN5"/>
<keyword evidence="7" id="KW-0539">Nucleus</keyword>
<evidence type="ECO:0008006" key="14">
    <source>
        <dbReference type="Google" id="ProtNLM"/>
    </source>
</evidence>
<evidence type="ECO:0000256" key="1">
    <source>
        <dbReference type="ARBA" id="ARBA00001968"/>
    </source>
</evidence>
<proteinExistence type="inferred from homology"/>
<dbReference type="InterPro" id="IPR045249">
    <property type="entry name" value="HARBI1-like"/>
</dbReference>
<feature type="compositionally biased region" description="Low complexity" evidence="8">
    <location>
        <begin position="175"/>
        <end position="188"/>
    </location>
</feature>
<dbReference type="GO" id="GO:0005634">
    <property type="term" value="C:nucleus"/>
    <property type="evidence" value="ECO:0007669"/>
    <property type="project" value="UniProtKB-SubCell"/>
</dbReference>
<comment type="similarity">
    <text evidence="3">Belongs to the HARBI1 family.</text>
</comment>
<accession>A0A819GAN5</accession>
<dbReference type="Pfam" id="PF13837">
    <property type="entry name" value="Myb_DNA-bind_4"/>
    <property type="match status" value="1"/>
</dbReference>
<comment type="subcellular location">
    <subcellularLocation>
        <location evidence="2">Nucleus</location>
    </subcellularLocation>
</comment>
<evidence type="ECO:0000256" key="7">
    <source>
        <dbReference type="ARBA" id="ARBA00023242"/>
    </source>
</evidence>
<dbReference type="PANTHER" id="PTHR22930:SF85">
    <property type="entry name" value="GH03217P-RELATED"/>
    <property type="match status" value="1"/>
</dbReference>
<organism evidence="12 13">
    <name type="scientific">Rotaria magnacalcarata</name>
    <dbReference type="NCBI Taxonomy" id="392030"/>
    <lineage>
        <taxon>Eukaryota</taxon>
        <taxon>Metazoa</taxon>
        <taxon>Spiralia</taxon>
        <taxon>Gnathifera</taxon>
        <taxon>Rotifera</taxon>
        <taxon>Eurotatoria</taxon>
        <taxon>Bdelloidea</taxon>
        <taxon>Philodinida</taxon>
        <taxon>Philodinidae</taxon>
        <taxon>Rotaria</taxon>
    </lineage>
</organism>
<reference evidence="12" key="1">
    <citation type="submission" date="2021-02" db="EMBL/GenBank/DDBJ databases">
        <authorList>
            <person name="Nowell W R."/>
        </authorList>
    </citation>
    <scope>NUCLEOTIDE SEQUENCE</scope>
</reference>
<feature type="domain" description="Myb/SANT-like DNA-binding" evidence="10">
    <location>
        <begin position="29"/>
        <end position="113"/>
    </location>
</feature>
<sequence length="620" mass="70145">MSEQSNIEDRSREIEPTCGNVTASIYKFNWTNRNTAELLNLWKENYGDLKAAKRNTPIYKRMASELSSTLEIVPALTGPQIQYKINNLRKQFRREKKLVGPSGGAPSKWWAYDIVASIIGGEATLDSDLLSESQDFSTQDFSNSPIVITHEDTETVSILNLGNLDTTGETENIFTADSPAPSTSSDTTECSKRPTSDLANTANKKAKNEADDCSGENYYWRNMNKIVSFLKCKNTINDCESIIQPLSLSNLVPFKFNSEGELLKRSIWSKPKSTQWFDEIFPQMDGRDFKEHFRVNRSTFNFLVKELGPHICKMTTTMRDPISVVKRIAVALHYLASCEEYRVVSSLFGIGKSTANVIVHEFVDVVNEFLLPKFVQFPLSEEKLKECSQDFEAILGFPQCVGAVDGCHIPVSPPKEQAISYYNYKGWYSMVLFAVVDCRYRFIYTSVGSPGRNNDGYILQNSSLKAILDSNLFDKSCKELGGSRVPLCLMGDSAFPLTSHLLKPYPEHLELNEVQKNYNKIFCGARRVVENAFGRLKARFRIVYKRMECDINFATQIINTCVTLHNICEHYVDTITLEWLNRQGDDGRNQPHAVTTAGNNGPGKDIRDSIAKYLYEKDHQ</sequence>
<evidence type="ECO:0000256" key="8">
    <source>
        <dbReference type="SAM" id="MobiDB-lite"/>
    </source>
</evidence>
<evidence type="ECO:0000313" key="12">
    <source>
        <dbReference type="EMBL" id="CAF3881221.1"/>
    </source>
</evidence>
<dbReference type="EMBL" id="CAJNRG010016694">
    <property type="protein sequence ID" value="CAF2206379.1"/>
    <property type="molecule type" value="Genomic_DNA"/>
</dbReference>
<evidence type="ECO:0000256" key="4">
    <source>
        <dbReference type="ARBA" id="ARBA00022722"/>
    </source>
</evidence>
<evidence type="ECO:0000259" key="10">
    <source>
        <dbReference type="Pfam" id="PF13837"/>
    </source>
</evidence>
<dbReference type="GO" id="GO:0004518">
    <property type="term" value="F:nuclease activity"/>
    <property type="evidence" value="ECO:0007669"/>
    <property type="project" value="UniProtKB-KW"/>
</dbReference>
<dbReference type="Gene3D" id="1.10.10.60">
    <property type="entry name" value="Homeodomain-like"/>
    <property type="match status" value="1"/>
</dbReference>
<evidence type="ECO:0000256" key="2">
    <source>
        <dbReference type="ARBA" id="ARBA00004123"/>
    </source>
</evidence>
<keyword evidence="5" id="KW-0479">Metal-binding</keyword>
<comment type="caution">
    <text evidence="12">The sequence shown here is derived from an EMBL/GenBank/DDBJ whole genome shotgun (WGS) entry which is preliminary data.</text>
</comment>
<dbReference type="Pfam" id="PF13359">
    <property type="entry name" value="DDE_Tnp_4"/>
    <property type="match status" value="1"/>
</dbReference>
<evidence type="ECO:0000259" key="9">
    <source>
        <dbReference type="Pfam" id="PF13359"/>
    </source>
</evidence>
<dbReference type="InterPro" id="IPR027806">
    <property type="entry name" value="HARBI1_dom"/>
</dbReference>
<evidence type="ECO:0000256" key="6">
    <source>
        <dbReference type="ARBA" id="ARBA00022801"/>
    </source>
</evidence>
<dbReference type="EMBL" id="CAJOBF010000868">
    <property type="protein sequence ID" value="CAF3881221.1"/>
    <property type="molecule type" value="Genomic_DNA"/>
</dbReference>
<evidence type="ECO:0000256" key="3">
    <source>
        <dbReference type="ARBA" id="ARBA00006958"/>
    </source>
</evidence>
<feature type="domain" description="DDE Tnp4" evidence="9">
    <location>
        <begin position="404"/>
        <end position="566"/>
    </location>
</feature>
<evidence type="ECO:0000256" key="5">
    <source>
        <dbReference type="ARBA" id="ARBA00022723"/>
    </source>
</evidence>
<keyword evidence="4" id="KW-0540">Nuclease</keyword>
<keyword evidence="6" id="KW-0378">Hydrolase</keyword>
<dbReference type="InterPro" id="IPR044822">
    <property type="entry name" value="Myb_DNA-bind_4"/>
</dbReference>
<evidence type="ECO:0000313" key="13">
    <source>
        <dbReference type="Proteomes" id="UP000663842"/>
    </source>
</evidence>
<dbReference type="GO" id="GO:0046872">
    <property type="term" value="F:metal ion binding"/>
    <property type="evidence" value="ECO:0007669"/>
    <property type="project" value="UniProtKB-KW"/>
</dbReference>
<comment type="cofactor">
    <cofactor evidence="1">
        <name>a divalent metal cation</name>
        <dbReference type="ChEBI" id="CHEBI:60240"/>
    </cofactor>
</comment>
<name>A0A819GAN5_9BILA</name>